<evidence type="ECO:0000313" key="4">
    <source>
        <dbReference type="Proteomes" id="UP000077164"/>
    </source>
</evidence>
<organism evidence="3 4">
    <name type="scientific">Flavobacterium fryxellicola</name>
    <dbReference type="NCBI Taxonomy" id="249352"/>
    <lineage>
        <taxon>Bacteria</taxon>
        <taxon>Pseudomonadati</taxon>
        <taxon>Bacteroidota</taxon>
        <taxon>Flavobacteriia</taxon>
        <taxon>Flavobacteriales</taxon>
        <taxon>Flavobacteriaceae</taxon>
        <taxon>Flavobacterium</taxon>
    </lineage>
</organism>
<sequence>MTKKSSIHTQSLKIPKSILLTSKLISFISPKLITLFAAKLFTTPIKHKIPKRELEMDCTSIQKLISIPAINKEVVVYKYGKSEKKILLVHGWSGRGTQLFKIADELLNNGYSTISFDAPAHGKSPGKTTIMVDFIATILEIEKQFGPFDVAIGHSLGGMSVLNAIKQGLSVQYAVVIGSGDIVEDIIDDFIAKLQLKAKVSTHLRLHFEKKYREKMNDYSAFLAAKETSIPVLVIHDNDDPEVPVKAGKHIYEHLRNGELLLTDGLGHRKILGNPKVIERIVQFIKNK</sequence>
<dbReference type="SUPFAM" id="SSF53474">
    <property type="entry name" value="alpha/beta-Hydrolases"/>
    <property type="match status" value="1"/>
</dbReference>
<evidence type="ECO:0000259" key="2">
    <source>
        <dbReference type="Pfam" id="PF12697"/>
    </source>
</evidence>
<dbReference type="AlphaFoldDB" id="A0A167WV10"/>
<dbReference type="InterPro" id="IPR013595">
    <property type="entry name" value="Pept_S33_TAP-like_C"/>
</dbReference>
<evidence type="ECO:0000259" key="1">
    <source>
        <dbReference type="Pfam" id="PF08386"/>
    </source>
</evidence>
<feature type="domain" description="AB hydrolase-1" evidence="2">
    <location>
        <begin position="86"/>
        <end position="179"/>
    </location>
</feature>
<dbReference type="PANTHER" id="PTHR43433:SF5">
    <property type="entry name" value="AB HYDROLASE-1 DOMAIN-CONTAINING PROTEIN"/>
    <property type="match status" value="1"/>
</dbReference>
<dbReference type="InterPro" id="IPR029058">
    <property type="entry name" value="AB_hydrolase_fold"/>
</dbReference>
<reference evidence="3 4" key="1">
    <citation type="submission" date="2016-03" db="EMBL/GenBank/DDBJ databases">
        <title>Draft genome sequence of Flavobacterium fryxellicola DSM 16209.</title>
        <authorList>
            <person name="Shin S.-K."/>
            <person name="Yi H."/>
        </authorList>
    </citation>
    <scope>NUCLEOTIDE SEQUENCE [LARGE SCALE GENOMIC DNA]</scope>
    <source>
        <strain evidence="3 4">DSM 16209</strain>
    </source>
</reference>
<dbReference type="RefSeq" id="WP_066080832.1">
    <property type="nucleotide sequence ID" value="NZ_FRDK01000014.1"/>
</dbReference>
<dbReference type="EMBL" id="LVJE01000014">
    <property type="protein sequence ID" value="OAB27770.1"/>
    <property type="molecule type" value="Genomic_DNA"/>
</dbReference>
<dbReference type="GO" id="GO:0016787">
    <property type="term" value="F:hydrolase activity"/>
    <property type="evidence" value="ECO:0007669"/>
    <property type="project" value="UniProtKB-KW"/>
</dbReference>
<name>A0A167WV10_9FLAO</name>
<dbReference type="InterPro" id="IPR050471">
    <property type="entry name" value="AB_hydrolase"/>
</dbReference>
<feature type="domain" description="Peptidase S33 tripeptidyl aminopeptidase-like C-terminal" evidence="1">
    <location>
        <begin position="226"/>
        <end position="286"/>
    </location>
</feature>
<dbReference type="InterPro" id="IPR000073">
    <property type="entry name" value="AB_hydrolase_1"/>
</dbReference>
<dbReference type="Proteomes" id="UP000077164">
    <property type="component" value="Unassembled WGS sequence"/>
</dbReference>
<dbReference type="Gene3D" id="3.40.50.1820">
    <property type="entry name" value="alpha/beta hydrolase"/>
    <property type="match status" value="1"/>
</dbReference>
<dbReference type="Pfam" id="PF08386">
    <property type="entry name" value="Abhydrolase_4"/>
    <property type="match status" value="1"/>
</dbReference>
<protein>
    <submittedName>
        <fullName evidence="3">Alpha/beta hydrolase</fullName>
    </submittedName>
</protein>
<keyword evidence="4" id="KW-1185">Reference proteome</keyword>
<proteinExistence type="predicted"/>
<comment type="caution">
    <text evidence="3">The sequence shown here is derived from an EMBL/GenBank/DDBJ whole genome shotgun (WGS) entry which is preliminary data.</text>
</comment>
<gene>
    <name evidence="3" type="ORF">FBFR_10395</name>
</gene>
<evidence type="ECO:0000313" key="3">
    <source>
        <dbReference type="EMBL" id="OAB27770.1"/>
    </source>
</evidence>
<accession>A0A167WV10</accession>
<dbReference type="Pfam" id="PF12697">
    <property type="entry name" value="Abhydrolase_6"/>
    <property type="match status" value="1"/>
</dbReference>
<keyword evidence="3" id="KW-0378">Hydrolase</keyword>
<dbReference type="OrthoDB" id="9785847at2"/>
<dbReference type="PANTHER" id="PTHR43433">
    <property type="entry name" value="HYDROLASE, ALPHA/BETA FOLD FAMILY PROTEIN"/>
    <property type="match status" value="1"/>
</dbReference>
<dbReference type="STRING" id="249352.SAMN05444395_1144"/>